<gene>
    <name evidence="1" type="ORF">ILEXP_LOCUS27835</name>
</gene>
<evidence type="ECO:0000313" key="1">
    <source>
        <dbReference type="EMBL" id="CAK9159152.1"/>
    </source>
</evidence>
<name>A0ABC8SQ98_9AQUA</name>
<dbReference type="AlphaFoldDB" id="A0ABC8SQ98"/>
<reference evidence="1 2" key="1">
    <citation type="submission" date="2024-02" db="EMBL/GenBank/DDBJ databases">
        <authorList>
            <person name="Vignale AGUSTIN F."/>
            <person name="Sosa J E."/>
            <person name="Modenutti C."/>
        </authorList>
    </citation>
    <scope>NUCLEOTIDE SEQUENCE [LARGE SCALE GENOMIC DNA]</scope>
</reference>
<protein>
    <submittedName>
        <fullName evidence="1">Uncharacterized protein</fullName>
    </submittedName>
</protein>
<sequence>NWGWLGFCSIMEKDKALGGRLFFGCPCVLLSEDRISSGVHTMYDRGSCIVPGSTVVPGGIEARVSRTIPDGSDSKFFNDAMSDVSCYSGAVHGEARRYGPYAKLHPILLEGSRLGDVLGHLWARPGIKGDDNDAKLLGGVMESVGAIKCLGNTEEEGEVLGGAHITSRVDVERLGTSGAHDVDEGGDICSGGRLGNTLGASNVTGLATFGRCLGISGRRLSWSSTSRRRHGLAWNGIGDTRNGADAGAGADVDAGI</sequence>
<accession>A0ABC8SQ98</accession>
<feature type="non-terminal residue" evidence="1">
    <location>
        <position position="1"/>
    </location>
</feature>
<comment type="caution">
    <text evidence="1">The sequence shown here is derived from an EMBL/GenBank/DDBJ whole genome shotgun (WGS) entry which is preliminary data.</text>
</comment>
<dbReference type="Proteomes" id="UP001642360">
    <property type="component" value="Unassembled WGS sequence"/>
</dbReference>
<dbReference type="EMBL" id="CAUOFW020003304">
    <property type="protein sequence ID" value="CAK9159152.1"/>
    <property type="molecule type" value="Genomic_DNA"/>
</dbReference>
<organism evidence="1 2">
    <name type="scientific">Ilex paraguariensis</name>
    <name type="common">yerba mate</name>
    <dbReference type="NCBI Taxonomy" id="185542"/>
    <lineage>
        <taxon>Eukaryota</taxon>
        <taxon>Viridiplantae</taxon>
        <taxon>Streptophyta</taxon>
        <taxon>Embryophyta</taxon>
        <taxon>Tracheophyta</taxon>
        <taxon>Spermatophyta</taxon>
        <taxon>Magnoliopsida</taxon>
        <taxon>eudicotyledons</taxon>
        <taxon>Gunneridae</taxon>
        <taxon>Pentapetalae</taxon>
        <taxon>asterids</taxon>
        <taxon>campanulids</taxon>
        <taxon>Aquifoliales</taxon>
        <taxon>Aquifoliaceae</taxon>
        <taxon>Ilex</taxon>
    </lineage>
</organism>
<proteinExistence type="predicted"/>
<evidence type="ECO:0000313" key="2">
    <source>
        <dbReference type="Proteomes" id="UP001642360"/>
    </source>
</evidence>
<keyword evidence="2" id="KW-1185">Reference proteome</keyword>